<keyword evidence="5" id="KW-1185">Reference proteome</keyword>
<evidence type="ECO:0000256" key="1">
    <source>
        <dbReference type="PROSITE-ProRule" id="PRU00339"/>
    </source>
</evidence>
<protein>
    <submittedName>
        <fullName evidence="4">Kazal-type serine protease inhibitor domain-containing protein</fullName>
    </submittedName>
</protein>
<dbReference type="InterPro" id="IPR019734">
    <property type="entry name" value="TPR_rpt"/>
</dbReference>
<gene>
    <name evidence="4" type="ORF">SAMN02745126_03731</name>
</gene>
<dbReference type="RefSeq" id="WP_085935396.1">
    <property type="nucleotide sequence ID" value="NZ_FUWJ01000004.1"/>
</dbReference>
<name>A0A1T4RAE6_9HYPH</name>
<dbReference type="EMBL" id="FUWJ01000004">
    <property type="protein sequence ID" value="SKA12992.1"/>
    <property type="molecule type" value="Genomic_DNA"/>
</dbReference>
<feature type="domain" description="Kazal-like" evidence="3">
    <location>
        <begin position="422"/>
        <end position="476"/>
    </location>
</feature>
<dbReference type="Gene3D" id="1.25.40.10">
    <property type="entry name" value="Tetratricopeptide repeat domain"/>
    <property type="match status" value="1"/>
</dbReference>
<feature type="chain" id="PRO_5012617259" evidence="2">
    <location>
        <begin position="24"/>
        <end position="476"/>
    </location>
</feature>
<keyword evidence="2" id="KW-0732">Signal</keyword>
<dbReference type="Gene3D" id="3.30.60.30">
    <property type="match status" value="1"/>
</dbReference>
<dbReference type="CDD" id="cd00104">
    <property type="entry name" value="KAZAL_FS"/>
    <property type="match status" value="1"/>
</dbReference>
<evidence type="ECO:0000259" key="3">
    <source>
        <dbReference type="PROSITE" id="PS51465"/>
    </source>
</evidence>
<dbReference type="Proteomes" id="UP000190092">
    <property type="component" value="Unassembled WGS sequence"/>
</dbReference>
<evidence type="ECO:0000313" key="4">
    <source>
        <dbReference type="EMBL" id="SKA12992.1"/>
    </source>
</evidence>
<sequence>MTLRFLSLVLCLVLVVVGEGAHAQQSQSTSLPPGVTNPAEYKSYVSAINTQDATKRAQALEVFLAWYPGSALRLQAFEQAMAAWQAANNPVKADAVAVRLLQVDPNNVQALANRAYSGRTQAMAGDANALSPAVDAAQRGIGALPKWQKPGNMSDPDFTRLKMQILAVFDGTLGFAALQSKDYAKARNHFLEAVSVEPDSLPDAYQLSVALLEGKPIDPLGFWYGARAIAIARAAKNDAAAAEIEKYAAGRYRHYHGSDEGWDKLVARLAAGEKRPPDNFGATITRAMSPSETAVQMAAASDLNTLSFSDWELILSHRDDSADNRAAAEKMWKAIVEKQHDGARLKLPVKVIKASSERLEVALAEGNQSRDVVDLEIQMAYPLRPLPAPGTTIFIIGTLSDYKPMPFRFFLTKAELAEESMPVAGGACADPRPQMCTREYRPACGLQRDGSRKTYGNACSACADSEVVSQAAGACP</sequence>
<organism evidence="4 5">
    <name type="scientific">Enhydrobacter aerosaccus</name>
    <dbReference type="NCBI Taxonomy" id="225324"/>
    <lineage>
        <taxon>Bacteria</taxon>
        <taxon>Pseudomonadati</taxon>
        <taxon>Pseudomonadota</taxon>
        <taxon>Alphaproteobacteria</taxon>
        <taxon>Hyphomicrobiales</taxon>
        <taxon>Enhydrobacter</taxon>
    </lineage>
</organism>
<keyword evidence="1" id="KW-0802">TPR repeat</keyword>
<dbReference type="STRING" id="225324.SAMN02745126_03731"/>
<evidence type="ECO:0000256" key="2">
    <source>
        <dbReference type="SAM" id="SignalP"/>
    </source>
</evidence>
<feature type="repeat" description="TPR" evidence="1">
    <location>
        <begin position="167"/>
        <end position="200"/>
    </location>
</feature>
<dbReference type="PROSITE" id="PS50005">
    <property type="entry name" value="TPR"/>
    <property type="match status" value="1"/>
</dbReference>
<feature type="signal peptide" evidence="2">
    <location>
        <begin position="1"/>
        <end position="23"/>
    </location>
</feature>
<dbReference type="AlphaFoldDB" id="A0A1T4RAE6"/>
<accession>A0A1T4RAE6</accession>
<reference evidence="5" key="1">
    <citation type="submission" date="2017-02" db="EMBL/GenBank/DDBJ databases">
        <authorList>
            <person name="Varghese N."/>
            <person name="Submissions S."/>
        </authorList>
    </citation>
    <scope>NUCLEOTIDE SEQUENCE [LARGE SCALE GENOMIC DNA]</scope>
    <source>
        <strain evidence="5">ATCC 27094</strain>
    </source>
</reference>
<dbReference type="PROSITE" id="PS51465">
    <property type="entry name" value="KAZAL_2"/>
    <property type="match status" value="1"/>
</dbReference>
<dbReference type="Pfam" id="PF00050">
    <property type="entry name" value="Kazal_1"/>
    <property type="match status" value="1"/>
</dbReference>
<dbReference type="InterPro" id="IPR011990">
    <property type="entry name" value="TPR-like_helical_dom_sf"/>
</dbReference>
<proteinExistence type="predicted"/>
<evidence type="ECO:0000313" key="5">
    <source>
        <dbReference type="Proteomes" id="UP000190092"/>
    </source>
</evidence>
<dbReference type="SUPFAM" id="SSF48452">
    <property type="entry name" value="TPR-like"/>
    <property type="match status" value="1"/>
</dbReference>
<dbReference type="InterPro" id="IPR002350">
    <property type="entry name" value="Kazal_dom"/>
</dbReference>